<evidence type="ECO:0000256" key="3">
    <source>
        <dbReference type="SAM" id="Phobius"/>
    </source>
</evidence>
<protein>
    <recommendedName>
        <fullName evidence="1">diguanylate cyclase</fullName>
        <ecNumber evidence="1">2.7.7.65</ecNumber>
    </recommendedName>
</protein>
<dbReference type="Gene3D" id="3.30.70.270">
    <property type="match status" value="1"/>
</dbReference>
<dbReference type="EMBL" id="JACOFT010000002">
    <property type="protein sequence ID" value="MBC3810847.1"/>
    <property type="molecule type" value="Genomic_DNA"/>
</dbReference>
<accession>A0ABR6XD59</accession>
<dbReference type="InterPro" id="IPR050469">
    <property type="entry name" value="Diguanylate_Cyclase"/>
</dbReference>
<dbReference type="PROSITE" id="PS50887">
    <property type="entry name" value="GGDEF"/>
    <property type="match status" value="1"/>
</dbReference>
<sequence length="485" mass="54155">MSKFLSDYGALLLLLSIVGTWLTVDFYQEREQIIEESKKLAINKSQLVGSSVGELFLVTDYVLRDIIGRLDVVKDLQLTSKDNERNIHLTAILSEKLETVTGLRDFAVLDRDCRIVATAKSPFIGVNTGQHFCGGVKVSPGQSTHIKYLSADQSISGRSAVLMSRILGTADGIFLGGVVAVVDLALAQKWIEAIHTEANDVLAIMDADGLLLANKPAQPDAIGKPVPVPMAQFFYSRINDPTSFINNSPYDGRRRITGVSKVERFPFITIVGFDYDRVLKAWRYRMWQFATGFLLLCIFAVIALRSHHEALCQRERMRKLATTDALTNIANRRHIMDIGNREFTRARRYTHSLSVLMLDIDKFKFINDRWGHPVGDRVIKELANLLTITARDQDVSGRLGGEEFTVILPHTDTSGAKIIAERLRVVVAEAQGVNLDDNTIVRFTASIGVATLNVEDTSFDMLLQRADRALYKAKENGRNRVESDN</sequence>
<dbReference type="CDD" id="cd01949">
    <property type="entry name" value="GGDEF"/>
    <property type="match status" value="1"/>
</dbReference>
<dbReference type="EC" id="2.7.7.65" evidence="1"/>
<evidence type="ECO:0000256" key="2">
    <source>
        <dbReference type="ARBA" id="ARBA00034247"/>
    </source>
</evidence>
<keyword evidence="3" id="KW-0472">Membrane</keyword>
<dbReference type="CDD" id="cd12915">
    <property type="entry name" value="PDC2_DGC_like"/>
    <property type="match status" value="1"/>
</dbReference>
<feature type="transmembrane region" description="Helical" evidence="3">
    <location>
        <begin position="286"/>
        <end position="304"/>
    </location>
</feature>
<reference evidence="5 6" key="1">
    <citation type="submission" date="2020-08" db="EMBL/GenBank/DDBJ databases">
        <title>Novel species isolated from subtropical streams in China.</title>
        <authorList>
            <person name="Lu H."/>
        </authorList>
    </citation>
    <scope>NUCLEOTIDE SEQUENCE [LARGE SCALE GENOMIC DNA]</scope>
    <source>
        <strain evidence="5 6">CCTCC AB 2015119</strain>
    </source>
</reference>
<organism evidence="5 6">
    <name type="scientific">Undibacterium aquatile</name>
    <dbReference type="NCBI Taxonomy" id="1537398"/>
    <lineage>
        <taxon>Bacteria</taxon>
        <taxon>Pseudomonadati</taxon>
        <taxon>Pseudomonadota</taxon>
        <taxon>Betaproteobacteria</taxon>
        <taxon>Burkholderiales</taxon>
        <taxon>Oxalobacteraceae</taxon>
        <taxon>Undibacterium</taxon>
    </lineage>
</organism>
<evidence type="ECO:0000256" key="1">
    <source>
        <dbReference type="ARBA" id="ARBA00012528"/>
    </source>
</evidence>
<evidence type="ECO:0000313" key="6">
    <source>
        <dbReference type="Proteomes" id="UP000637632"/>
    </source>
</evidence>
<keyword evidence="6" id="KW-1185">Reference proteome</keyword>
<proteinExistence type="predicted"/>
<dbReference type="InterPro" id="IPR029787">
    <property type="entry name" value="Nucleotide_cyclase"/>
</dbReference>
<keyword evidence="3" id="KW-0812">Transmembrane</keyword>
<dbReference type="Gene3D" id="3.30.450.20">
    <property type="entry name" value="PAS domain"/>
    <property type="match status" value="2"/>
</dbReference>
<dbReference type="InterPro" id="IPR043128">
    <property type="entry name" value="Rev_trsase/Diguanyl_cyclase"/>
</dbReference>
<dbReference type="Proteomes" id="UP000637632">
    <property type="component" value="Unassembled WGS sequence"/>
</dbReference>
<dbReference type="SUPFAM" id="SSF55073">
    <property type="entry name" value="Nucleotide cyclase"/>
    <property type="match status" value="1"/>
</dbReference>
<evidence type="ECO:0000259" key="4">
    <source>
        <dbReference type="PROSITE" id="PS50887"/>
    </source>
</evidence>
<keyword evidence="3" id="KW-1133">Transmembrane helix</keyword>
<dbReference type="InterPro" id="IPR000160">
    <property type="entry name" value="GGDEF_dom"/>
</dbReference>
<dbReference type="PANTHER" id="PTHR45138:SF9">
    <property type="entry name" value="DIGUANYLATE CYCLASE DGCM-RELATED"/>
    <property type="match status" value="1"/>
</dbReference>
<feature type="domain" description="GGDEF" evidence="4">
    <location>
        <begin position="351"/>
        <end position="485"/>
    </location>
</feature>
<comment type="catalytic activity">
    <reaction evidence="2">
        <text>2 GTP = 3',3'-c-di-GMP + 2 diphosphate</text>
        <dbReference type="Rhea" id="RHEA:24898"/>
        <dbReference type="ChEBI" id="CHEBI:33019"/>
        <dbReference type="ChEBI" id="CHEBI:37565"/>
        <dbReference type="ChEBI" id="CHEBI:58805"/>
        <dbReference type="EC" id="2.7.7.65"/>
    </reaction>
</comment>
<gene>
    <name evidence="5" type="ORF">H8K26_05275</name>
</gene>
<dbReference type="NCBIfam" id="TIGR00254">
    <property type="entry name" value="GGDEF"/>
    <property type="match status" value="1"/>
</dbReference>
<comment type="caution">
    <text evidence="5">The sequence shown here is derived from an EMBL/GenBank/DDBJ whole genome shotgun (WGS) entry which is preliminary data.</text>
</comment>
<dbReference type="PANTHER" id="PTHR45138">
    <property type="entry name" value="REGULATORY COMPONENTS OF SENSORY TRANSDUCTION SYSTEM"/>
    <property type="match status" value="1"/>
</dbReference>
<name>A0ABR6XD59_9BURK</name>
<evidence type="ECO:0000313" key="5">
    <source>
        <dbReference type="EMBL" id="MBC3810847.1"/>
    </source>
</evidence>
<dbReference type="SMART" id="SM00267">
    <property type="entry name" value="GGDEF"/>
    <property type="match status" value="1"/>
</dbReference>
<dbReference type="Pfam" id="PF00990">
    <property type="entry name" value="GGDEF"/>
    <property type="match status" value="1"/>
</dbReference>